<dbReference type="RefSeq" id="WP_283767078.1">
    <property type="nucleotide sequence ID" value="NZ_JAQOSO010000064.1"/>
</dbReference>
<dbReference type="SMART" id="SM00283">
    <property type="entry name" value="MA"/>
    <property type="match status" value="1"/>
</dbReference>
<dbReference type="InterPro" id="IPR004089">
    <property type="entry name" value="MCPsignal_dom"/>
</dbReference>
<keyword evidence="4" id="KW-0812">Transmembrane</keyword>
<protein>
    <submittedName>
        <fullName evidence="6">Methyl-accepting chemotaxis protein</fullName>
    </submittedName>
</protein>
<dbReference type="Gene3D" id="1.10.287.950">
    <property type="entry name" value="Methyl-accepting chemotaxis protein"/>
    <property type="match status" value="1"/>
</dbReference>
<feature type="compositionally biased region" description="Low complexity" evidence="3">
    <location>
        <begin position="262"/>
        <end position="278"/>
    </location>
</feature>
<dbReference type="Proteomes" id="UP001235849">
    <property type="component" value="Unassembled WGS sequence"/>
</dbReference>
<dbReference type="Pfam" id="PF00015">
    <property type="entry name" value="MCPsignal"/>
    <property type="match status" value="1"/>
</dbReference>
<evidence type="ECO:0000256" key="1">
    <source>
        <dbReference type="ARBA" id="ARBA00023224"/>
    </source>
</evidence>
<dbReference type="InterPro" id="IPR007891">
    <property type="entry name" value="CHASE3"/>
</dbReference>
<proteinExistence type="predicted"/>
<dbReference type="EMBL" id="JAQOSO010000064">
    <property type="protein sequence ID" value="MDJ1174757.1"/>
    <property type="molecule type" value="Genomic_DNA"/>
</dbReference>
<evidence type="ECO:0000256" key="3">
    <source>
        <dbReference type="SAM" id="MobiDB-lite"/>
    </source>
</evidence>
<comment type="caution">
    <text evidence="6">The sequence shown here is derived from an EMBL/GenBank/DDBJ whole genome shotgun (WGS) entry which is preliminary data.</text>
</comment>
<dbReference type="PANTHER" id="PTHR32089:SF112">
    <property type="entry name" value="LYSOZYME-LIKE PROTEIN-RELATED"/>
    <property type="match status" value="1"/>
</dbReference>
<keyword evidence="4" id="KW-0472">Membrane</keyword>
<accession>A0ABT7B7F6</accession>
<feature type="transmembrane region" description="Helical" evidence="4">
    <location>
        <begin position="12"/>
        <end position="38"/>
    </location>
</feature>
<keyword evidence="7" id="KW-1185">Reference proteome</keyword>
<evidence type="ECO:0000259" key="5">
    <source>
        <dbReference type="PROSITE" id="PS50111"/>
    </source>
</evidence>
<feature type="domain" description="Methyl-accepting transducer" evidence="5">
    <location>
        <begin position="221"/>
        <end position="457"/>
    </location>
</feature>
<feature type="region of interest" description="Disordered" evidence="3">
    <location>
        <begin position="258"/>
        <end position="281"/>
    </location>
</feature>
<evidence type="ECO:0000313" key="6">
    <source>
        <dbReference type="EMBL" id="MDJ1174757.1"/>
    </source>
</evidence>
<dbReference type="PROSITE" id="PS50111">
    <property type="entry name" value="CHEMOTAXIS_TRANSDUC_2"/>
    <property type="match status" value="1"/>
</dbReference>
<evidence type="ECO:0000256" key="4">
    <source>
        <dbReference type="SAM" id="Phobius"/>
    </source>
</evidence>
<evidence type="ECO:0000313" key="7">
    <source>
        <dbReference type="Proteomes" id="UP001235849"/>
    </source>
</evidence>
<feature type="transmembrane region" description="Helical" evidence="4">
    <location>
        <begin position="190"/>
        <end position="208"/>
    </location>
</feature>
<dbReference type="PANTHER" id="PTHR32089">
    <property type="entry name" value="METHYL-ACCEPTING CHEMOTAXIS PROTEIN MCPB"/>
    <property type="match status" value="1"/>
</dbReference>
<keyword evidence="1 2" id="KW-0807">Transducer</keyword>
<reference evidence="6 7" key="1">
    <citation type="submission" date="2023-01" db="EMBL/GenBank/DDBJ databases">
        <title>Novel diversity within Roseofilum (Cyanobacteria; Desertifilaceae) from marine benthic mats with descriptions of four novel species.</title>
        <authorList>
            <person name="Wang Y."/>
            <person name="Berthold D.E."/>
            <person name="Hu J."/>
            <person name="Lefler F.W."/>
            <person name="Laughinghouse H.D. IV."/>
        </authorList>
    </citation>
    <scope>NUCLEOTIDE SEQUENCE [LARGE SCALE GENOMIC DNA]</scope>
    <source>
        <strain evidence="6 7">BLCC-M114</strain>
    </source>
</reference>
<dbReference type="Pfam" id="PF05227">
    <property type="entry name" value="CHASE3"/>
    <property type="match status" value="1"/>
</dbReference>
<dbReference type="SUPFAM" id="SSF58104">
    <property type="entry name" value="Methyl-accepting chemotaxis protein (MCP) signaling domain"/>
    <property type="match status" value="1"/>
</dbReference>
<keyword evidence="4" id="KW-1133">Transmembrane helix</keyword>
<organism evidence="6 7">
    <name type="scientific">Roseofilum capinflatum BLCC-M114</name>
    <dbReference type="NCBI Taxonomy" id="3022440"/>
    <lineage>
        <taxon>Bacteria</taxon>
        <taxon>Bacillati</taxon>
        <taxon>Cyanobacteriota</taxon>
        <taxon>Cyanophyceae</taxon>
        <taxon>Desertifilales</taxon>
        <taxon>Desertifilaceae</taxon>
        <taxon>Roseofilum</taxon>
        <taxon>Roseofilum capinflatum</taxon>
    </lineage>
</organism>
<evidence type="ECO:0000256" key="2">
    <source>
        <dbReference type="PROSITE-ProRule" id="PRU00284"/>
    </source>
</evidence>
<gene>
    <name evidence="6" type="ORF">PMG25_11700</name>
</gene>
<name>A0ABT7B7F6_9CYAN</name>
<sequence length="488" mass="53528">MIAMIRMGSWKLRYWILAGYAIPLVAIALSTILTAISLNAVHQRTHSLELFHRIEYHIAQIYTDVKDISILTRGYLLSQESQLLDSIINLREVYTNDLDILEELMAQQGREAEVQAIRQSIQSLRIANNQLLEAARGGNLEEAIVAWRSGVARGEAEHLSEEVHRLFERNNDLTERATQEQAKAIQRLSFSIWAIAFSAISLSVLAAWRTFQKTTRQMDTSAQAIVHSSAAIAETVTIQEQNTQQQASSIRETDVTMGNLRSSSQQSAQQAASAQTEAEQARQLAERGRQVVIHTLTQMMELQKQVAAVTEDINGLQEKTTQIQTISDLVGELAEQTNMLALNAAVEAVRAGDRGRGFTVVSEAIRQLADRSKTSALEISALIADIQKTTGNTAQSATASARSAHSGVESMQETAEVFQGVTLAVETIATNSQTIAIHLQEQVAAIEQISLAMTDLKQTAQQTVEGIQQVKVGTQELNSAAIDLQAFV</sequence>